<organism evidence="1 2">
    <name type="scientific">Deinococcus irradiatisoli</name>
    <dbReference type="NCBI Taxonomy" id="2202254"/>
    <lineage>
        <taxon>Bacteria</taxon>
        <taxon>Thermotogati</taxon>
        <taxon>Deinococcota</taxon>
        <taxon>Deinococci</taxon>
        <taxon>Deinococcales</taxon>
        <taxon>Deinococcaceae</taxon>
        <taxon>Deinococcus</taxon>
    </lineage>
</organism>
<dbReference type="KEGG" id="dez:DKM44_09990"/>
<gene>
    <name evidence="1" type="ORF">DKM44_09990</name>
</gene>
<sequence>MIPGVYRGSLGTAAITLQVQRPTSGDDEVGAYFYGLHQTNLTLRGGHQGSALVLAESVWGGPERGLQTTGCFTLTPAGSALKGQWRSPQGQTQAVSLQLLNVGAQPLRLQNTSGVRKLREDKPLTFLKLNTAWVKVAGGVKEPLSGVVYPRVTGASAALSGALQDRQLQAAASALECRSQLGDTPVEPGEGFQFSAQLTRLTPRLVSLRENADYYCGGAHPDSFSEGLILDRQSGQPVAPGALWPGLSSAEQLRRYLTHYPKAAGRECLDAVTSGASDTEPAQRFTAWLTVQGLTLLPTYLPHVTAACAEPVTLTYAELHPLAKVGGPYWTGLEPR</sequence>
<evidence type="ECO:0000313" key="1">
    <source>
        <dbReference type="EMBL" id="AWN24609.1"/>
    </source>
</evidence>
<dbReference type="EMBL" id="CP029494">
    <property type="protein sequence ID" value="AWN24609.1"/>
    <property type="molecule type" value="Genomic_DNA"/>
</dbReference>
<accession>A0A2Z3JPF8</accession>
<name>A0A2Z3JPF8_9DEIO</name>
<dbReference type="Proteomes" id="UP000245368">
    <property type="component" value="Chromosome"/>
</dbReference>
<protein>
    <recommendedName>
        <fullName evidence="3">DUF3298 domain-containing protein</fullName>
    </recommendedName>
</protein>
<evidence type="ECO:0000313" key="2">
    <source>
        <dbReference type="Proteomes" id="UP000245368"/>
    </source>
</evidence>
<keyword evidence="2" id="KW-1185">Reference proteome</keyword>
<reference evidence="1 2" key="1">
    <citation type="submission" date="2018-05" db="EMBL/GenBank/DDBJ databases">
        <title>Complete Genome Sequence of Deinococcus sp. strain 17bor-2.</title>
        <authorList>
            <person name="Srinivasan S."/>
        </authorList>
    </citation>
    <scope>NUCLEOTIDE SEQUENCE [LARGE SCALE GENOMIC DNA]</scope>
    <source>
        <strain evidence="1 2">17bor-2</strain>
    </source>
</reference>
<dbReference type="OrthoDB" id="60776at2"/>
<proteinExistence type="predicted"/>
<evidence type="ECO:0008006" key="3">
    <source>
        <dbReference type="Google" id="ProtNLM"/>
    </source>
</evidence>
<dbReference type="AlphaFoldDB" id="A0A2Z3JPF8"/>